<evidence type="ECO:0000313" key="2">
    <source>
        <dbReference type="Proteomes" id="UP000008909"/>
    </source>
</evidence>
<dbReference type="Proteomes" id="UP000008909">
    <property type="component" value="Unassembled WGS sequence"/>
</dbReference>
<proteinExistence type="predicted"/>
<reference evidence="1" key="1">
    <citation type="journal article" date="2011" name="Genome Biol.">
        <title>The draft genome of the carcinogenic human liver fluke Clonorchis sinensis.</title>
        <authorList>
            <person name="Wang X."/>
            <person name="Chen W."/>
            <person name="Huang Y."/>
            <person name="Sun J."/>
            <person name="Men J."/>
            <person name="Liu H."/>
            <person name="Luo F."/>
            <person name="Guo L."/>
            <person name="Lv X."/>
            <person name="Deng C."/>
            <person name="Zhou C."/>
            <person name="Fan Y."/>
            <person name="Li X."/>
            <person name="Huang L."/>
            <person name="Hu Y."/>
            <person name="Liang C."/>
            <person name="Hu X."/>
            <person name="Xu J."/>
            <person name="Yu X."/>
        </authorList>
    </citation>
    <scope>NUCLEOTIDE SEQUENCE [LARGE SCALE GENOMIC DNA]</scope>
    <source>
        <strain evidence="1">Henan</strain>
    </source>
</reference>
<gene>
    <name evidence="1" type="ORF">CLF_103401</name>
</gene>
<dbReference type="EMBL" id="DF143896">
    <property type="protein sequence ID" value="GAA54481.1"/>
    <property type="molecule type" value="Genomic_DNA"/>
</dbReference>
<dbReference type="InterPro" id="IPR006357">
    <property type="entry name" value="HAD-SF_hydro_IIA"/>
</dbReference>
<dbReference type="SUPFAM" id="SSF56784">
    <property type="entry name" value="HAD-like"/>
    <property type="match status" value="1"/>
</dbReference>
<dbReference type="AlphaFoldDB" id="G7YNF0"/>
<organism evidence="1 2">
    <name type="scientific">Clonorchis sinensis</name>
    <name type="common">Chinese liver fluke</name>
    <dbReference type="NCBI Taxonomy" id="79923"/>
    <lineage>
        <taxon>Eukaryota</taxon>
        <taxon>Metazoa</taxon>
        <taxon>Spiralia</taxon>
        <taxon>Lophotrochozoa</taxon>
        <taxon>Platyhelminthes</taxon>
        <taxon>Trematoda</taxon>
        <taxon>Digenea</taxon>
        <taxon>Opisthorchiida</taxon>
        <taxon>Opisthorchiata</taxon>
        <taxon>Opisthorchiidae</taxon>
        <taxon>Clonorchis</taxon>
    </lineage>
</organism>
<dbReference type="InterPro" id="IPR023214">
    <property type="entry name" value="HAD_sf"/>
</dbReference>
<accession>G7YNF0</accession>
<evidence type="ECO:0000313" key="1">
    <source>
        <dbReference type="EMBL" id="GAA54481.1"/>
    </source>
</evidence>
<protein>
    <submittedName>
        <fullName evidence="1">4-nitrophenyl phosphatase</fullName>
    </submittedName>
</protein>
<reference key="2">
    <citation type="submission" date="2011-10" db="EMBL/GenBank/DDBJ databases">
        <title>The genome and transcriptome sequence of Clonorchis sinensis provide insights into the carcinogenic liver fluke.</title>
        <authorList>
            <person name="Wang X."/>
            <person name="Huang Y."/>
            <person name="Chen W."/>
            <person name="Liu H."/>
            <person name="Guo L."/>
            <person name="Chen Y."/>
            <person name="Luo F."/>
            <person name="Zhou W."/>
            <person name="Sun J."/>
            <person name="Mao Q."/>
            <person name="Liang P."/>
            <person name="Zhou C."/>
            <person name="Tian Y."/>
            <person name="Men J."/>
            <person name="Lv X."/>
            <person name="Huang L."/>
            <person name="Zhou J."/>
            <person name="Hu Y."/>
            <person name="Li R."/>
            <person name="Zhang F."/>
            <person name="Lei H."/>
            <person name="Li X."/>
            <person name="Hu X."/>
            <person name="Liang C."/>
            <person name="Xu J."/>
            <person name="Wu Z."/>
            <person name="Yu X."/>
        </authorList>
    </citation>
    <scope>NUCLEOTIDE SEQUENCE</scope>
    <source>
        <strain>Henan</strain>
    </source>
</reference>
<dbReference type="Pfam" id="PF13344">
    <property type="entry name" value="Hydrolase_6"/>
    <property type="match status" value="1"/>
</dbReference>
<dbReference type="Gene3D" id="3.40.50.1000">
    <property type="entry name" value="HAD superfamily/HAD-like"/>
    <property type="match status" value="1"/>
</dbReference>
<dbReference type="InterPro" id="IPR036412">
    <property type="entry name" value="HAD-like_sf"/>
</dbReference>
<name>G7YNF0_CLOSI</name>
<sequence length="218" mass="24305">MLDPNLSTFRPVKTPLRLVPTPHVQHPSNQHDARLLKPTALRKPLVFEEEGRVCFDELIKVILSSAMRFALTPRIRTANTPPLTPRLILLVHGAAGDHRCEPLLRVKVPSSRSELSAFKTIKRISEARPLEKPGSIQTSLTHGWVEFHTDPAFPLVGVLWNSKGVIPGAIALLDRLFELKRNVFLITNNSTKSVEQYSEKCRTLGLPVSAVDNFVVTS</sequence>
<keyword evidence="2" id="KW-1185">Reference proteome</keyword>